<dbReference type="AlphaFoldDB" id="A0A5N1IXG3"/>
<comment type="caution">
    <text evidence="3">The sequence shown here is derived from an EMBL/GenBank/DDBJ whole genome shotgun (WGS) entry which is preliminary data.</text>
</comment>
<protein>
    <submittedName>
        <fullName evidence="3">T9SS type A sorting domain-containing protein</fullName>
    </submittedName>
</protein>
<dbReference type="Proteomes" id="UP000326570">
    <property type="component" value="Unassembled WGS sequence"/>
</dbReference>
<organism evidence="3 4">
    <name type="scientific">Adhaeribacter soli</name>
    <dbReference type="NCBI Taxonomy" id="2607655"/>
    <lineage>
        <taxon>Bacteria</taxon>
        <taxon>Pseudomonadati</taxon>
        <taxon>Bacteroidota</taxon>
        <taxon>Cytophagia</taxon>
        <taxon>Cytophagales</taxon>
        <taxon>Hymenobacteraceae</taxon>
        <taxon>Adhaeribacter</taxon>
    </lineage>
</organism>
<dbReference type="RefSeq" id="WP_150903575.1">
    <property type="nucleotide sequence ID" value="NZ_VTWT01000004.1"/>
</dbReference>
<name>A0A5N1IXG3_9BACT</name>
<evidence type="ECO:0000313" key="3">
    <source>
        <dbReference type="EMBL" id="KAA9338941.1"/>
    </source>
</evidence>
<dbReference type="Gene3D" id="2.60.120.260">
    <property type="entry name" value="Galactose-binding domain-like"/>
    <property type="match status" value="1"/>
</dbReference>
<dbReference type="InterPro" id="IPR026444">
    <property type="entry name" value="Secre_tail"/>
</dbReference>
<reference evidence="3 4" key="1">
    <citation type="submission" date="2019-09" db="EMBL/GenBank/DDBJ databases">
        <title>Genome sequence of Adhaeribacter sp. M2.</title>
        <authorList>
            <person name="Srinivasan S."/>
        </authorList>
    </citation>
    <scope>NUCLEOTIDE SEQUENCE [LARGE SCALE GENOMIC DNA]</scope>
    <source>
        <strain evidence="3 4">M2</strain>
    </source>
</reference>
<keyword evidence="4" id="KW-1185">Reference proteome</keyword>
<accession>A0A5N1IXG3</accession>
<feature type="signal peptide" evidence="1">
    <location>
        <begin position="1"/>
        <end position="19"/>
    </location>
</feature>
<evidence type="ECO:0000256" key="1">
    <source>
        <dbReference type="SAM" id="SignalP"/>
    </source>
</evidence>
<dbReference type="EMBL" id="VTWT01000004">
    <property type="protein sequence ID" value="KAA9338941.1"/>
    <property type="molecule type" value="Genomic_DNA"/>
</dbReference>
<gene>
    <name evidence="3" type="ORF">F0P94_09120</name>
</gene>
<sequence length="580" mass="64318">MKKTFLLLCLSLAGFGGFAQTSRTLSLPFFDDFAKFNNRLDTTLWEDGSSVYVNNQFSRNPVSKNIATFNSFSAAGNLSTVSSTQKTGVDTLTSRPINLSGFSASDSVYLSFYLQLGGIGLVPGTSSYFQVEFLNNLGVWQSASARIFRGSQSADQFTQYFIPITDAKFFHNNFQFRFRSYGESRPRFDTWNLDYVYLNAKRQKNERRVDITTSRPITSLLQRYTAMPIHQFQANIAGELNDSVYTTLNNLEDQQRNITSTTTVQIGNGTPATIAVNPIAIAAFARQYREFPNSPNQSIFANLSGPQDVKTTVTVDTQEPTDSPTLYNDTISGVTPLRDYYAYDDGSPETVINIPRTNPGSLFQMGQKYFLNQNDQVKKLSFYVPKGNNTPGTIVTFRIWNAKPSGEPDGNSIFSQTYTVPPLAQLDTWVDIPVNPPVTVSGSFFAGWTIPSGSATFSTGFDLNHNAPRYFNATNTWLPENNGAVMVRVYMGNHVTGIEESNFAAKKLLLYPNPATSSVTIQGEFDEVKLLTITGQQVLAKNGTGAETQVDVSKLTPGIYLVQIRKKDQVQTQKLIIQPN</sequence>
<dbReference type="Pfam" id="PF18962">
    <property type="entry name" value="Por_Secre_tail"/>
    <property type="match status" value="1"/>
</dbReference>
<proteinExistence type="predicted"/>
<dbReference type="NCBIfam" id="TIGR04183">
    <property type="entry name" value="Por_Secre_tail"/>
    <property type="match status" value="1"/>
</dbReference>
<feature type="domain" description="Secretion system C-terminal sorting" evidence="2">
    <location>
        <begin position="510"/>
        <end position="577"/>
    </location>
</feature>
<keyword evidence="1" id="KW-0732">Signal</keyword>
<evidence type="ECO:0000313" key="4">
    <source>
        <dbReference type="Proteomes" id="UP000326570"/>
    </source>
</evidence>
<feature type="chain" id="PRO_5024871288" evidence="1">
    <location>
        <begin position="20"/>
        <end position="580"/>
    </location>
</feature>
<evidence type="ECO:0000259" key="2">
    <source>
        <dbReference type="Pfam" id="PF18962"/>
    </source>
</evidence>